<dbReference type="Gene3D" id="3.40.50.720">
    <property type="entry name" value="NAD(P)-binding Rossmann-like Domain"/>
    <property type="match status" value="1"/>
</dbReference>
<evidence type="ECO:0000256" key="4">
    <source>
        <dbReference type="ARBA" id="ARBA00017099"/>
    </source>
</evidence>
<reference evidence="8" key="1">
    <citation type="submission" date="2017-05" db="EMBL/GenBank/DDBJ databases">
        <authorList>
            <person name="Varghese N."/>
            <person name="Submissions S."/>
        </authorList>
    </citation>
    <scope>NUCLEOTIDE SEQUENCE</scope>
    <source>
        <strain evidence="8">DSM 18763</strain>
    </source>
</reference>
<feature type="domain" description="RmlD-like substrate binding" evidence="7">
    <location>
        <begin position="1"/>
        <end position="278"/>
    </location>
</feature>
<name>A0AA45WKG3_9AQUI</name>
<dbReference type="GO" id="GO:0019305">
    <property type="term" value="P:dTDP-rhamnose biosynthetic process"/>
    <property type="evidence" value="ECO:0007669"/>
    <property type="project" value="TreeGrafter"/>
</dbReference>
<dbReference type="PANTHER" id="PTHR10491">
    <property type="entry name" value="DTDP-4-DEHYDRORHAMNOSE REDUCTASE"/>
    <property type="match status" value="1"/>
</dbReference>
<evidence type="ECO:0000313" key="9">
    <source>
        <dbReference type="Proteomes" id="UP001157947"/>
    </source>
</evidence>
<dbReference type="Proteomes" id="UP001157947">
    <property type="component" value="Unassembled WGS sequence"/>
</dbReference>
<comment type="caution">
    <text evidence="8">The sequence shown here is derived from an EMBL/GenBank/DDBJ whole genome shotgun (WGS) entry which is preliminary data.</text>
</comment>
<evidence type="ECO:0000259" key="7">
    <source>
        <dbReference type="Pfam" id="PF04321"/>
    </source>
</evidence>
<comment type="similarity">
    <text evidence="2 6">Belongs to the dTDP-4-dehydrorhamnose reductase family.</text>
</comment>
<dbReference type="NCBIfam" id="TIGR01214">
    <property type="entry name" value="rmlD"/>
    <property type="match status" value="1"/>
</dbReference>
<dbReference type="Gene3D" id="3.90.25.10">
    <property type="entry name" value="UDP-galactose 4-epimerase, domain 1"/>
    <property type="match status" value="1"/>
</dbReference>
<dbReference type="PANTHER" id="PTHR10491:SF4">
    <property type="entry name" value="METHIONINE ADENOSYLTRANSFERASE 2 SUBUNIT BETA"/>
    <property type="match status" value="1"/>
</dbReference>
<dbReference type="CDD" id="cd05254">
    <property type="entry name" value="dTDP_HR_like_SDR_e"/>
    <property type="match status" value="1"/>
</dbReference>
<dbReference type="EMBL" id="FXTX01000005">
    <property type="protein sequence ID" value="SMP07149.1"/>
    <property type="molecule type" value="Genomic_DNA"/>
</dbReference>
<comment type="pathway">
    <text evidence="1 6">Carbohydrate biosynthesis; dTDP-L-rhamnose biosynthesis.</text>
</comment>
<evidence type="ECO:0000256" key="1">
    <source>
        <dbReference type="ARBA" id="ARBA00004781"/>
    </source>
</evidence>
<dbReference type="GO" id="GO:0005829">
    <property type="term" value="C:cytosol"/>
    <property type="evidence" value="ECO:0007669"/>
    <property type="project" value="TreeGrafter"/>
</dbReference>
<dbReference type="InterPro" id="IPR029903">
    <property type="entry name" value="RmlD-like-bd"/>
</dbReference>
<accession>A0AA45WKG3</accession>
<dbReference type="AlphaFoldDB" id="A0AA45WKG3"/>
<keyword evidence="6" id="KW-0521">NADP</keyword>
<keyword evidence="9" id="KW-1185">Reference proteome</keyword>
<dbReference type="Pfam" id="PF04321">
    <property type="entry name" value="RmlD_sub_bind"/>
    <property type="match status" value="1"/>
</dbReference>
<gene>
    <name evidence="8" type="ORF">SAMN06264868_1053</name>
</gene>
<dbReference type="EC" id="1.1.1.133" evidence="3 6"/>
<proteinExistence type="inferred from homology"/>
<evidence type="ECO:0000256" key="3">
    <source>
        <dbReference type="ARBA" id="ARBA00012929"/>
    </source>
</evidence>
<dbReference type="GO" id="GO:0008831">
    <property type="term" value="F:dTDP-4-dehydrorhamnose reductase activity"/>
    <property type="evidence" value="ECO:0007669"/>
    <property type="project" value="UniProtKB-EC"/>
</dbReference>
<evidence type="ECO:0000256" key="5">
    <source>
        <dbReference type="ARBA" id="ARBA00048200"/>
    </source>
</evidence>
<sequence>MKIFLTGSKGQLANEFIKRFNEKNIDFLALSKEELDISNFENVIKTIKEYKPDIIINCAAYNLVDKAEEEFEKAYAVNGAGVYNLAVASLETKSLLIHYSTDYVFDGKKEGLYTEEDIPNPLSRYAISKYIGEKNIQNILERYIIFRVSWVYGEGKQNFLYKLNYWAESQEYLKIACDEFSVPTSTRTIVDITLKSIQKGLTGLYHLTNSGYTSRFEWAREYLKLKKIDKFIYPAYQQDFNLPAKRPRFSAMSNDKICKELGIQIKEWNEELKELIDTGEI</sequence>
<evidence type="ECO:0000256" key="6">
    <source>
        <dbReference type="RuleBase" id="RU364082"/>
    </source>
</evidence>
<comment type="catalytic activity">
    <reaction evidence="5">
        <text>dTDP-beta-L-rhamnose + NADP(+) = dTDP-4-dehydro-beta-L-rhamnose + NADPH + H(+)</text>
        <dbReference type="Rhea" id="RHEA:21796"/>
        <dbReference type="ChEBI" id="CHEBI:15378"/>
        <dbReference type="ChEBI" id="CHEBI:57510"/>
        <dbReference type="ChEBI" id="CHEBI:57783"/>
        <dbReference type="ChEBI" id="CHEBI:58349"/>
        <dbReference type="ChEBI" id="CHEBI:62830"/>
        <dbReference type="EC" id="1.1.1.133"/>
    </reaction>
</comment>
<evidence type="ECO:0000256" key="2">
    <source>
        <dbReference type="ARBA" id="ARBA00010944"/>
    </source>
</evidence>
<dbReference type="InterPro" id="IPR036291">
    <property type="entry name" value="NAD(P)-bd_dom_sf"/>
</dbReference>
<protein>
    <recommendedName>
        <fullName evidence="4 6">dTDP-4-dehydrorhamnose reductase</fullName>
        <ecNumber evidence="3 6">1.1.1.133</ecNumber>
    </recommendedName>
</protein>
<dbReference type="InterPro" id="IPR005913">
    <property type="entry name" value="dTDP_dehydrorham_reduct"/>
</dbReference>
<evidence type="ECO:0000313" key="8">
    <source>
        <dbReference type="EMBL" id="SMP07149.1"/>
    </source>
</evidence>
<keyword evidence="6" id="KW-0560">Oxidoreductase</keyword>
<organism evidence="8 9">
    <name type="scientific">Venenivibrio stagnispumantis</name>
    <dbReference type="NCBI Taxonomy" id="407998"/>
    <lineage>
        <taxon>Bacteria</taxon>
        <taxon>Pseudomonadati</taxon>
        <taxon>Aquificota</taxon>
        <taxon>Aquificia</taxon>
        <taxon>Aquificales</taxon>
        <taxon>Hydrogenothermaceae</taxon>
        <taxon>Venenivibrio</taxon>
    </lineage>
</organism>
<comment type="function">
    <text evidence="6">Catalyzes the reduction of dTDP-6-deoxy-L-lyxo-4-hexulose to yield dTDP-L-rhamnose.</text>
</comment>
<dbReference type="SUPFAM" id="SSF51735">
    <property type="entry name" value="NAD(P)-binding Rossmann-fold domains"/>
    <property type="match status" value="1"/>
</dbReference>
<dbReference type="RefSeq" id="WP_265134048.1">
    <property type="nucleotide sequence ID" value="NZ_FXTX01000005.1"/>
</dbReference>